<dbReference type="Proteomes" id="UP000005101">
    <property type="component" value="Unassembled WGS sequence"/>
</dbReference>
<accession>A0ABN0BPG1</accession>
<gene>
    <name evidence="1" type="ORF">BFAG_03483</name>
</gene>
<sequence length="72" mass="8492">MILLGKERAYSLINQCTFVNKRWIILFFVEYREISEREVLLFTCGNKDAVVRTYGLSPVLDLDLRMHVKVLN</sequence>
<protein>
    <submittedName>
        <fullName evidence="1">Uncharacterized protein</fullName>
    </submittedName>
</protein>
<organism evidence="1 2">
    <name type="scientific">Bacteroides fragilis 3_1_12</name>
    <dbReference type="NCBI Taxonomy" id="457424"/>
    <lineage>
        <taxon>Bacteria</taxon>
        <taxon>Pseudomonadati</taxon>
        <taxon>Bacteroidota</taxon>
        <taxon>Bacteroidia</taxon>
        <taxon>Bacteroidales</taxon>
        <taxon>Bacteroidaceae</taxon>
        <taxon>Bacteroides</taxon>
    </lineage>
</organism>
<evidence type="ECO:0000313" key="1">
    <source>
        <dbReference type="EMBL" id="EFR54785.1"/>
    </source>
</evidence>
<proteinExistence type="predicted"/>
<name>A0ABN0BPG1_BACFG</name>
<dbReference type="EMBL" id="EQ973215">
    <property type="protein sequence ID" value="EFR54785.1"/>
    <property type="molecule type" value="Genomic_DNA"/>
</dbReference>
<evidence type="ECO:0000313" key="2">
    <source>
        <dbReference type="Proteomes" id="UP000005101"/>
    </source>
</evidence>
<reference evidence="1 2" key="1">
    <citation type="submission" date="2008-12" db="EMBL/GenBank/DDBJ databases">
        <title>Annotation of Bacteroides fragilis strain 3_1_12.</title>
        <authorList>
            <consortium name="The Broad Institute Genome Sequencing Platform"/>
            <person name="Ward D."/>
            <person name="Young S.K."/>
            <person name="Kodira C.D."/>
            <person name="Zeng Q."/>
            <person name="Koehrsen M."/>
            <person name="Alvarado L."/>
            <person name="Berlin A."/>
            <person name="Borenstein D."/>
            <person name="Chen Z."/>
            <person name="Engels R."/>
            <person name="Freedman E."/>
            <person name="Gellesch M."/>
            <person name="Goldberg J."/>
            <person name="Griggs A."/>
            <person name="Gujja S."/>
            <person name="Heiman D."/>
            <person name="Hepburn T."/>
            <person name="Howarth C."/>
            <person name="Jen D."/>
            <person name="Larson L."/>
            <person name="Lewis B."/>
            <person name="Mehta T."/>
            <person name="Park D."/>
            <person name="Pearson M."/>
            <person name="Roberts A."/>
            <person name="Saif S."/>
            <person name="Shea T."/>
            <person name="Shenoy N."/>
            <person name="Sisk P."/>
            <person name="Stolte C."/>
            <person name="Sykes S."/>
            <person name="Walk T."/>
            <person name="White J."/>
            <person name="Yandava C."/>
            <person name="Allen-Vercoe E."/>
            <person name="Strauss J."/>
            <person name="Ambrose C."/>
            <person name="Lander E."/>
            <person name="Nusbaum C."/>
            <person name="Galagan J."/>
            <person name="Birren B."/>
        </authorList>
    </citation>
    <scope>NUCLEOTIDE SEQUENCE [LARGE SCALE GENOMIC DNA]</scope>
    <source>
        <strain evidence="1 2">3_1_12</strain>
    </source>
</reference>
<keyword evidence="2" id="KW-1185">Reference proteome</keyword>